<organism evidence="4 5">
    <name type="scientific">Actinocorallia herbida</name>
    <dbReference type="NCBI Taxonomy" id="58109"/>
    <lineage>
        <taxon>Bacteria</taxon>
        <taxon>Bacillati</taxon>
        <taxon>Actinomycetota</taxon>
        <taxon>Actinomycetes</taxon>
        <taxon>Streptosporangiales</taxon>
        <taxon>Thermomonosporaceae</taxon>
        <taxon>Actinocorallia</taxon>
    </lineage>
</organism>
<dbReference type="PANTHER" id="PTHR48081">
    <property type="entry name" value="AB HYDROLASE SUPERFAMILY PROTEIN C4A8.06C"/>
    <property type="match status" value="1"/>
</dbReference>
<evidence type="ECO:0000313" key="5">
    <source>
        <dbReference type="Proteomes" id="UP000272400"/>
    </source>
</evidence>
<sequence>MASESSVLAHGLGLTVLPRTRSGGVVLYLHGDRSLAGDPEAGLGLAEDLAARTGFEVFCARYRPAFPAALHDVRAAYGHCRTRGQVALAGRLEGAGLAAALLLSLRDEGAPPPHCAVLLSGLLDLRLTAQSLLLNGATDPSFDLQDLRGRARAYAGDAAPTDPLLSPLLGNLHGLPPVQLQTAGTDPLLDDSLAFAGRAARSGVDVHLRVRSSAADLRSGMIGSAAAFLTSWAPAASD</sequence>
<accession>A0A3N1CXB2</accession>
<keyword evidence="2 4" id="KW-0378">Hydrolase</keyword>
<evidence type="ECO:0000256" key="2">
    <source>
        <dbReference type="ARBA" id="ARBA00022801"/>
    </source>
</evidence>
<dbReference type="Gene3D" id="3.40.50.1820">
    <property type="entry name" value="alpha/beta hydrolase"/>
    <property type="match status" value="1"/>
</dbReference>
<reference evidence="4 5" key="1">
    <citation type="submission" date="2018-11" db="EMBL/GenBank/DDBJ databases">
        <title>Sequencing the genomes of 1000 actinobacteria strains.</title>
        <authorList>
            <person name="Klenk H.-P."/>
        </authorList>
    </citation>
    <scope>NUCLEOTIDE SEQUENCE [LARGE SCALE GENOMIC DNA]</scope>
    <source>
        <strain evidence="4 5">DSM 44254</strain>
    </source>
</reference>
<proteinExistence type="inferred from homology"/>
<comment type="similarity">
    <text evidence="1">Belongs to the 'GDXG' lipolytic enzyme family.</text>
</comment>
<dbReference type="PANTHER" id="PTHR48081:SF30">
    <property type="entry name" value="ACETYL-HYDROLASE LIPR-RELATED"/>
    <property type="match status" value="1"/>
</dbReference>
<dbReference type="InterPro" id="IPR013094">
    <property type="entry name" value="AB_hydrolase_3"/>
</dbReference>
<feature type="domain" description="Alpha/beta hydrolase fold-3" evidence="3">
    <location>
        <begin position="26"/>
        <end position="210"/>
    </location>
</feature>
<evidence type="ECO:0000313" key="4">
    <source>
        <dbReference type="EMBL" id="ROO85933.1"/>
    </source>
</evidence>
<dbReference type="InterPro" id="IPR029058">
    <property type="entry name" value="AB_hydrolase_fold"/>
</dbReference>
<comment type="caution">
    <text evidence="4">The sequence shown here is derived from an EMBL/GenBank/DDBJ whole genome shotgun (WGS) entry which is preliminary data.</text>
</comment>
<dbReference type="GO" id="GO:0004806">
    <property type="term" value="F:triacylglycerol lipase activity"/>
    <property type="evidence" value="ECO:0007669"/>
    <property type="project" value="TreeGrafter"/>
</dbReference>
<protein>
    <submittedName>
        <fullName evidence="4">Alpha/beta hydrolase family protein</fullName>
    </submittedName>
</protein>
<keyword evidence="5" id="KW-1185">Reference proteome</keyword>
<dbReference type="OrthoDB" id="3477535at2"/>
<dbReference type="EMBL" id="RJKE01000001">
    <property type="protein sequence ID" value="ROO85933.1"/>
    <property type="molecule type" value="Genomic_DNA"/>
</dbReference>
<evidence type="ECO:0000256" key="1">
    <source>
        <dbReference type="ARBA" id="ARBA00010515"/>
    </source>
</evidence>
<dbReference type="AlphaFoldDB" id="A0A3N1CXB2"/>
<gene>
    <name evidence="4" type="ORF">EDD29_3487</name>
</gene>
<dbReference type="Proteomes" id="UP000272400">
    <property type="component" value="Unassembled WGS sequence"/>
</dbReference>
<name>A0A3N1CXB2_9ACTN</name>
<dbReference type="InterPro" id="IPR050300">
    <property type="entry name" value="GDXG_lipolytic_enzyme"/>
</dbReference>
<dbReference type="Pfam" id="PF07859">
    <property type="entry name" value="Abhydrolase_3"/>
    <property type="match status" value="1"/>
</dbReference>
<evidence type="ECO:0000259" key="3">
    <source>
        <dbReference type="Pfam" id="PF07859"/>
    </source>
</evidence>
<dbReference type="SUPFAM" id="SSF53474">
    <property type="entry name" value="alpha/beta-Hydrolases"/>
    <property type="match status" value="1"/>
</dbReference>
<dbReference type="RefSeq" id="WP_123665382.1">
    <property type="nucleotide sequence ID" value="NZ_RJKE01000001.1"/>
</dbReference>